<accession>A0ABW5BAV6</accession>
<dbReference type="EMBL" id="JBHUIV010000025">
    <property type="protein sequence ID" value="MFD2203257.1"/>
    <property type="molecule type" value="Genomic_DNA"/>
</dbReference>
<dbReference type="RefSeq" id="WP_380805415.1">
    <property type="nucleotide sequence ID" value="NZ_JBHUIV010000025.1"/>
</dbReference>
<organism evidence="1 2">
    <name type="scientific">Shivajiella indica</name>
    <dbReference type="NCBI Taxonomy" id="872115"/>
    <lineage>
        <taxon>Bacteria</taxon>
        <taxon>Pseudomonadati</taxon>
        <taxon>Bacteroidota</taxon>
        <taxon>Cytophagia</taxon>
        <taxon>Cytophagales</taxon>
        <taxon>Cyclobacteriaceae</taxon>
        <taxon>Shivajiella</taxon>
    </lineage>
</organism>
<keyword evidence="2" id="KW-1185">Reference proteome</keyword>
<evidence type="ECO:0000313" key="1">
    <source>
        <dbReference type="EMBL" id="MFD2203257.1"/>
    </source>
</evidence>
<evidence type="ECO:0008006" key="3">
    <source>
        <dbReference type="Google" id="ProtNLM"/>
    </source>
</evidence>
<gene>
    <name evidence="1" type="ORF">ACFSKV_16890</name>
</gene>
<comment type="caution">
    <text evidence="1">The sequence shown here is derived from an EMBL/GenBank/DDBJ whole genome shotgun (WGS) entry which is preliminary data.</text>
</comment>
<reference evidence="2" key="1">
    <citation type="journal article" date="2019" name="Int. J. Syst. Evol. Microbiol.">
        <title>The Global Catalogue of Microorganisms (GCM) 10K type strain sequencing project: providing services to taxonomists for standard genome sequencing and annotation.</title>
        <authorList>
            <consortium name="The Broad Institute Genomics Platform"/>
            <consortium name="The Broad Institute Genome Sequencing Center for Infectious Disease"/>
            <person name="Wu L."/>
            <person name="Ma J."/>
        </authorList>
    </citation>
    <scope>NUCLEOTIDE SEQUENCE [LARGE SCALE GENOMIC DNA]</scope>
    <source>
        <strain evidence="2">KCTC 19812</strain>
    </source>
</reference>
<proteinExistence type="predicted"/>
<dbReference type="Proteomes" id="UP001597414">
    <property type="component" value="Unassembled WGS sequence"/>
</dbReference>
<name>A0ABW5BAV6_9BACT</name>
<sequence>MKKLLVKFPVLFVIVFYSGCSEDPDPIPPLKYFYGNYNLQAITAGIAMDFNNNGQSTPNLLLEIEEVQGELNNRLSFTNENTEEMNFSIMEANVLTEFEGIPIIRFLPTPIRLFVTFDQLKDEFVSREQIPSVLENAEFQNIVLVDQLTLDITYSQRMYDYAANQWIIIPVTYRFVRGTLT</sequence>
<evidence type="ECO:0000313" key="2">
    <source>
        <dbReference type="Proteomes" id="UP001597414"/>
    </source>
</evidence>
<protein>
    <recommendedName>
        <fullName evidence="3">DUF4843 domain-containing protein</fullName>
    </recommendedName>
</protein>